<dbReference type="Proteomes" id="UP000055590">
    <property type="component" value="Chromosome"/>
</dbReference>
<dbReference type="KEGG" id="vin:AKJ08_1887"/>
<gene>
    <name evidence="10" type="ORF">AKJ08_1887</name>
</gene>
<organism evidence="10 11">
    <name type="scientific">Vulgatibacter incomptus</name>
    <dbReference type="NCBI Taxonomy" id="1391653"/>
    <lineage>
        <taxon>Bacteria</taxon>
        <taxon>Pseudomonadati</taxon>
        <taxon>Myxococcota</taxon>
        <taxon>Myxococcia</taxon>
        <taxon>Myxococcales</taxon>
        <taxon>Cystobacterineae</taxon>
        <taxon>Vulgatibacteraceae</taxon>
        <taxon>Vulgatibacter</taxon>
    </lineage>
</organism>
<dbReference type="EMBL" id="CP012332">
    <property type="protein sequence ID" value="AKU91500.1"/>
    <property type="molecule type" value="Genomic_DNA"/>
</dbReference>
<feature type="region of interest" description="Disordered" evidence="9">
    <location>
        <begin position="76"/>
        <end position="102"/>
    </location>
</feature>
<dbReference type="PANTHER" id="PTHR33162:SF1">
    <property type="entry name" value="SEC-INDEPENDENT PROTEIN TRANSLOCASE PROTEIN TATA, CHLOROPLASTIC"/>
    <property type="match status" value="1"/>
</dbReference>
<keyword evidence="6" id="KW-1133">Transmembrane helix</keyword>
<dbReference type="AlphaFoldDB" id="A0A0K1PDA2"/>
<evidence type="ECO:0000256" key="9">
    <source>
        <dbReference type="SAM" id="MobiDB-lite"/>
    </source>
</evidence>
<dbReference type="STRING" id="1391653.AKJ08_1887"/>
<evidence type="ECO:0000256" key="1">
    <source>
        <dbReference type="ARBA" id="ARBA00004167"/>
    </source>
</evidence>
<comment type="subcellular location">
    <subcellularLocation>
        <location evidence="1">Membrane</location>
        <topology evidence="1">Single-pass membrane protein</topology>
    </subcellularLocation>
</comment>
<dbReference type="Gene3D" id="1.20.5.3310">
    <property type="match status" value="1"/>
</dbReference>
<evidence type="ECO:0000256" key="2">
    <source>
        <dbReference type="ARBA" id="ARBA00022448"/>
    </source>
</evidence>
<dbReference type="RefSeq" id="WP_050725801.1">
    <property type="nucleotide sequence ID" value="NZ_CP012332.1"/>
</dbReference>
<keyword evidence="2" id="KW-0813">Transport</keyword>
<dbReference type="PATRIC" id="fig|1391653.3.peg.1975"/>
<dbReference type="GO" id="GO:0043953">
    <property type="term" value="P:protein transport by the Tat complex"/>
    <property type="evidence" value="ECO:0007669"/>
    <property type="project" value="InterPro"/>
</dbReference>
<keyword evidence="11" id="KW-1185">Reference proteome</keyword>
<dbReference type="PANTHER" id="PTHR33162">
    <property type="entry name" value="SEC-INDEPENDENT PROTEIN TRANSLOCASE PROTEIN TATA, CHLOROPLASTIC"/>
    <property type="match status" value="1"/>
</dbReference>
<evidence type="ECO:0000256" key="7">
    <source>
        <dbReference type="ARBA" id="ARBA00023010"/>
    </source>
</evidence>
<keyword evidence="8" id="KW-0472">Membrane</keyword>
<evidence type="ECO:0000256" key="5">
    <source>
        <dbReference type="ARBA" id="ARBA00022927"/>
    </source>
</evidence>
<keyword evidence="4" id="KW-0812">Transmembrane</keyword>
<dbReference type="OrthoDB" id="9810561at2"/>
<keyword evidence="3" id="KW-1003">Cell membrane</keyword>
<dbReference type="InterPro" id="IPR003369">
    <property type="entry name" value="TatA/B/E"/>
</dbReference>
<evidence type="ECO:0000256" key="6">
    <source>
        <dbReference type="ARBA" id="ARBA00022989"/>
    </source>
</evidence>
<accession>A0A0K1PDA2</accession>
<evidence type="ECO:0000313" key="11">
    <source>
        <dbReference type="Proteomes" id="UP000055590"/>
    </source>
</evidence>
<reference evidence="10 11" key="1">
    <citation type="submission" date="2015-08" db="EMBL/GenBank/DDBJ databases">
        <authorList>
            <person name="Babu N.S."/>
            <person name="Beckwith C.J."/>
            <person name="Beseler K.G."/>
            <person name="Brison A."/>
            <person name="Carone J.V."/>
            <person name="Caskin T.P."/>
            <person name="Diamond M."/>
            <person name="Durham M.E."/>
            <person name="Foxe J.M."/>
            <person name="Go M."/>
            <person name="Henderson B.A."/>
            <person name="Jones I.B."/>
            <person name="McGettigan J.A."/>
            <person name="Micheletti S.J."/>
            <person name="Nasrallah M.E."/>
            <person name="Ortiz D."/>
            <person name="Piller C.R."/>
            <person name="Privatt S.R."/>
            <person name="Schneider S.L."/>
            <person name="Sharp S."/>
            <person name="Smith T.C."/>
            <person name="Stanton J.D."/>
            <person name="Ullery H.E."/>
            <person name="Wilson R.J."/>
            <person name="Serrano M.G."/>
            <person name="Buck G."/>
            <person name="Lee V."/>
            <person name="Wang Y."/>
            <person name="Carvalho R."/>
            <person name="Voegtly L."/>
            <person name="Shi R."/>
            <person name="Duckworth R."/>
            <person name="Johnson A."/>
            <person name="Loviza R."/>
            <person name="Walstead R."/>
            <person name="Shah Z."/>
            <person name="Kiflezghi M."/>
            <person name="Wade K."/>
            <person name="Ball S.L."/>
            <person name="Bradley K.W."/>
            <person name="Asai D.J."/>
            <person name="Bowman C.A."/>
            <person name="Russell D.A."/>
            <person name="Pope W.H."/>
            <person name="Jacobs-Sera D."/>
            <person name="Hendrix R.W."/>
            <person name="Hatfull G.F."/>
        </authorList>
    </citation>
    <scope>NUCLEOTIDE SEQUENCE [LARGE SCALE GENOMIC DNA]</scope>
    <source>
        <strain evidence="10 11">DSM 27710</strain>
    </source>
</reference>
<evidence type="ECO:0000313" key="10">
    <source>
        <dbReference type="EMBL" id="AKU91500.1"/>
    </source>
</evidence>
<keyword evidence="5" id="KW-0653">Protein transport</keyword>
<evidence type="ECO:0000256" key="4">
    <source>
        <dbReference type="ARBA" id="ARBA00022692"/>
    </source>
</evidence>
<evidence type="ECO:0000256" key="8">
    <source>
        <dbReference type="ARBA" id="ARBA00023136"/>
    </source>
</evidence>
<protein>
    <submittedName>
        <fullName evidence="10">Twin-arginine translocation protein TatB</fullName>
    </submittedName>
</protein>
<dbReference type="InterPro" id="IPR018448">
    <property type="entry name" value="TatB"/>
</dbReference>
<name>A0A0K1PDA2_9BACT</name>
<dbReference type="GO" id="GO:0008320">
    <property type="term" value="F:protein transmembrane transporter activity"/>
    <property type="evidence" value="ECO:0007669"/>
    <property type="project" value="InterPro"/>
</dbReference>
<dbReference type="GO" id="GO:0016020">
    <property type="term" value="C:membrane"/>
    <property type="evidence" value="ECO:0007669"/>
    <property type="project" value="UniProtKB-SubCell"/>
</dbReference>
<keyword evidence="7" id="KW-0811">Translocation</keyword>
<dbReference type="Pfam" id="PF02416">
    <property type="entry name" value="TatA_B_E"/>
    <property type="match status" value="1"/>
</dbReference>
<evidence type="ECO:0000256" key="3">
    <source>
        <dbReference type="ARBA" id="ARBA00022475"/>
    </source>
</evidence>
<feature type="compositionally biased region" description="Low complexity" evidence="9">
    <location>
        <begin position="83"/>
        <end position="102"/>
    </location>
</feature>
<dbReference type="PRINTS" id="PR01506">
    <property type="entry name" value="TATBPROTEIN"/>
</dbReference>
<proteinExistence type="predicted"/>
<sequence>MFGLKFSEILVIMVVALIVLGPERLPKVARMLGKGMREVRKATGDFKDIVESEFNKLDEEVARLPAKTPIEGAVAASGGETVPAGGAPAAGAPAAPGAEGAPAPVAIAASPHAIAIAAAPQAIASAAAPQALMVEPVAVATTSRTEDEPGR</sequence>
<dbReference type="NCBIfam" id="TIGR01410">
    <property type="entry name" value="tatB"/>
    <property type="match status" value="1"/>
</dbReference>